<dbReference type="CDD" id="cd17991">
    <property type="entry name" value="DEXHc_TRCF"/>
    <property type="match status" value="1"/>
</dbReference>
<proteinExistence type="inferred from homology"/>
<dbReference type="Pfam" id="PF00270">
    <property type="entry name" value="DEAD"/>
    <property type="match status" value="1"/>
</dbReference>
<dbReference type="KEGG" id="dth:DICTH_1401"/>
<dbReference type="InterPro" id="IPR011545">
    <property type="entry name" value="DEAD/DEAH_box_helicase_dom"/>
</dbReference>
<feature type="domain" description="Helicase ATP-binding" evidence="10">
    <location>
        <begin position="565"/>
        <end position="726"/>
    </location>
</feature>
<dbReference type="Proteomes" id="UP000001733">
    <property type="component" value="Chromosome"/>
</dbReference>
<dbReference type="SMART" id="SM00487">
    <property type="entry name" value="DEXDc"/>
    <property type="match status" value="1"/>
</dbReference>
<evidence type="ECO:0000256" key="7">
    <source>
        <dbReference type="ARBA" id="ARBA00023125"/>
    </source>
</evidence>
<dbReference type="HOGENOM" id="CLU_005122_1_3_0"/>
<name>B5YFB2_DICT6</name>
<evidence type="ECO:0000256" key="8">
    <source>
        <dbReference type="ARBA" id="ARBA00023204"/>
    </source>
</evidence>
<dbReference type="PROSITE" id="PS51192">
    <property type="entry name" value="HELICASE_ATP_BIND_1"/>
    <property type="match status" value="1"/>
</dbReference>
<gene>
    <name evidence="9 12" type="primary">mfd</name>
    <name evidence="12" type="ordered locus">DICTH_1401</name>
</gene>
<dbReference type="eggNOG" id="COG1197">
    <property type="taxonomic scope" value="Bacteria"/>
</dbReference>
<keyword evidence="13" id="KW-1185">Reference proteome</keyword>
<dbReference type="RefSeq" id="WP_012547326.1">
    <property type="nucleotide sequence ID" value="NC_011297.1"/>
</dbReference>
<dbReference type="SMART" id="SM00490">
    <property type="entry name" value="HELICc"/>
    <property type="match status" value="1"/>
</dbReference>
<dbReference type="GO" id="GO:0005737">
    <property type="term" value="C:cytoplasm"/>
    <property type="evidence" value="ECO:0007669"/>
    <property type="project" value="UniProtKB-SubCell"/>
</dbReference>
<organism evidence="12 13">
    <name type="scientific">Dictyoglomus thermophilum (strain ATCC 35947 / DSM 3960 / H-6-12)</name>
    <dbReference type="NCBI Taxonomy" id="309799"/>
    <lineage>
        <taxon>Bacteria</taxon>
        <taxon>Pseudomonadati</taxon>
        <taxon>Dictyoglomota</taxon>
        <taxon>Dictyoglomia</taxon>
        <taxon>Dictyoglomales</taxon>
        <taxon>Dictyoglomaceae</taxon>
        <taxon>Dictyoglomus</taxon>
    </lineage>
</organism>
<dbReference type="SUPFAM" id="SSF143517">
    <property type="entry name" value="TRCF domain-like"/>
    <property type="match status" value="1"/>
</dbReference>
<evidence type="ECO:0000256" key="6">
    <source>
        <dbReference type="ARBA" id="ARBA00022840"/>
    </source>
</evidence>
<evidence type="ECO:0000259" key="11">
    <source>
        <dbReference type="PROSITE" id="PS51194"/>
    </source>
</evidence>
<keyword evidence="2 9" id="KW-0547">Nucleotide-binding</keyword>
<sequence>MGSSSKLIQQKMPILLEKVLRSSEFSNLEKEINSRSNIKLFGIYKGFFPLLFLYLKRYKRPILWVTNNEEDLSIWEDLQEDLELSILPPYVHLPYERPLRSPQVQGKRLKAISDIIYNNSFSIVASLKSLIYPLIPKENIEKRILKIKVGEEITREKIEKFLAENLYQRTPQVEKIGEYSIRGGILDIFPPLYENPIRIEFFGDEISSIRFFNLEDKRSIKTTKEVILTPISELIEDKNEESYFLKNKEIKTYLFSYLPKDTILVFENHKASLALLEKWTGKGLANFEKRRTKENLPEGLYLTDYELQNFISKYQVLDLNSTEPDLVFTIYSPPSYRGTNEFFEKNIKSFLENGWEVHIFSEHQDIIRTRLKNLNVKYLTEEKVREGFLWENEKVLVITDYEIFGKKRKRKPIRYEKGLKPKDLYLLKDGDYVVHVNYGIGIFRGLKKLKIDDVEKEFIYIEYANNSFLYVPLEEMHLIQRYVSSSPEPPQISRLESHQWEETKRKVKESAKEIAEELLKVYAQRELTEGFAFSPDSPLQEELEASFPYVETEDQIKALKEIKRDMESKKPMERVLIGDVGFGKTELALRASFKAVLDGKQVAILVPTTILAYQHWKVFRERLEVFPVNVEILSRLKPKSEQKRIIERIRKGEIDIIIGTHRILQKDVEFKDLGLIIVDEEHRFGVLQKESFKKKYPHVDILYLSATPIPRTLSMVLSGIRQFSVLETPPENRLPIQTFVVEYNPEIIQEGIRRELERGGQVYYVCNDIERLEKIKEELTKLVPEATYSIAHGKMDDEELTEVMSNFYDGKIDVLIATTIIESGIDVPNANTLFVENAEHMGLAQLYQLRGRIGRSYKQAYAYFLHAPLKKLSLDSIKRLEALKEFSSLGSGLRLALRDLEIRGAGKILGKEQHGHINSVGFYLYLQLLEEAINELKNSQGKSEKNKVNCRITHPFPAIIPEYYISQSSDRIYYYQKLAHLEDINDIDKIRKELEDIYGPIPEPVENLFILSQIKFFAEKIGIEKIEISEDKTKLTYSKGIERTLNLPRGNYKKKIQFLLQFLKDISNIK</sequence>
<dbReference type="GO" id="GO:0005524">
    <property type="term" value="F:ATP binding"/>
    <property type="evidence" value="ECO:0007669"/>
    <property type="project" value="UniProtKB-UniRule"/>
</dbReference>
<comment type="similarity">
    <text evidence="9">In the C-terminal section; belongs to the helicase family. RecG subfamily.</text>
</comment>
<dbReference type="InterPro" id="IPR003711">
    <property type="entry name" value="CarD-like/TRCF_RID"/>
</dbReference>
<protein>
    <recommendedName>
        <fullName evidence="9">Transcription-repair-coupling factor</fullName>
        <shortName evidence="9">TRCF</shortName>
        <ecNumber evidence="9">3.6.4.-</ecNumber>
    </recommendedName>
</protein>
<dbReference type="Pfam" id="PF03461">
    <property type="entry name" value="TRCF"/>
    <property type="match status" value="1"/>
</dbReference>
<dbReference type="InterPro" id="IPR047112">
    <property type="entry name" value="RecG/Mfd"/>
</dbReference>
<keyword evidence="8 9" id="KW-0234">DNA repair</keyword>
<dbReference type="InterPro" id="IPR005118">
    <property type="entry name" value="TRCF_C"/>
</dbReference>
<keyword evidence="7 9" id="KW-0238">DNA-binding</keyword>
<keyword evidence="4 9" id="KW-0378">Hydrolase</keyword>
<dbReference type="GO" id="GO:0016787">
    <property type="term" value="F:hydrolase activity"/>
    <property type="evidence" value="ECO:0007669"/>
    <property type="project" value="UniProtKB-KW"/>
</dbReference>
<dbReference type="EMBL" id="CP001146">
    <property type="protein sequence ID" value="ACI18694.1"/>
    <property type="molecule type" value="Genomic_DNA"/>
</dbReference>
<dbReference type="InterPro" id="IPR004576">
    <property type="entry name" value="Mfd"/>
</dbReference>
<dbReference type="PROSITE" id="PS51194">
    <property type="entry name" value="HELICASE_CTER"/>
    <property type="match status" value="1"/>
</dbReference>
<dbReference type="InterPro" id="IPR041471">
    <property type="entry name" value="UvrB_inter"/>
</dbReference>
<evidence type="ECO:0000313" key="12">
    <source>
        <dbReference type="EMBL" id="ACI18694.1"/>
    </source>
</evidence>
<comment type="similarity">
    <text evidence="9">In the N-terminal section; belongs to the UvrB family.</text>
</comment>
<comment type="subcellular location">
    <subcellularLocation>
        <location evidence="9">Cytoplasm</location>
    </subcellularLocation>
</comment>
<dbReference type="SMART" id="SM01058">
    <property type="entry name" value="CarD_TRCF"/>
    <property type="match status" value="1"/>
</dbReference>
<evidence type="ECO:0000256" key="1">
    <source>
        <dbReference type="ARBA" id="ARBA00022490"/>
    </source>
</evidence>
<keyword evidence="6 9" id="KW-0067">ATP-binding</keyword>
<dbReference type="GO" id="GO:0000716">
    <property type="term" value="P:transcription-coupled nucleotide-excision repair, DNA damage recognition"/>
    <property type="evidence" value="ECO:0007669"/>
    <property type="project" value="UniProtKB-UniRule"/>
</dbReference>
<evidence type="ECO:0000256" key="2">
    <source>
        <dbReference type="ARBA" id="ARBA00022741"/>
    </source>
</evidence>
<reference evidence="12 13" key="1">
    <citation type="journal article" date="2014" name="Genome Announc.">
        <title>Complete Genome Sequence of the Extreme Thermophile Dictyoglomus thermophilum H-6-12.</title>
        <authorList>
            <person name="Coil D.A."/>
            <person name="Badger J.H."/>
            <person name="Forberger H.C."/>
            <person name="Riggs F."/>
            <person name="Madupu R."/>
            <person name="Fedorova N."/>
            <person name="Ward N."/>
            <person name="Robb F.T."/>
            <person name="Eisen J.A."/>
        </authorList>
    </citation>
    <scope>NUCLEOTIDE SEQUENCE [LARGE SCALE GENOMIC DNA]</scope>
    <source>
        <strain evidence="13">ATCC 35947 / DSM 3960 / H-6-12</strain>
    </source>
</reference>
<dbReference type="NCBIfam" id="TIGR00580">
    <property type="entry name" value="mfd"/>
    <property type="match status" value="1"/>
</dbReference>
<evidence type="ECO:0000256" key="9">
    <source>
        <dbReference type="HAMAP-Rule" id="MF_00969"/>
    </source>
</evidence>
<evidence type="ECO:0000313" key="13">
    <source>
        <dbReference type="Proteomes" id="UP000001733"/>
    </source>
</evidence>
<dbReference type="AlphaFoldDB" id="B5YFB2"/>
<dbReference type="PANTHER" id="PTHR47964">
    <property type="entry name" value="ATP-DEPENDENT DNA HELICASE HOMOLOG RECG, CHLOROPLASTIC"/>
    <property type="match status" value="1"/>
</dbReference>
<keyword evidence="3 9" id="KW-0227">DNA damage</keyword>
<keyword evidence="1 9" id="KW-0963">Cytoplasm</keyword>
<evidence type="ECO:0000259" key="10">
    <source>
        <dbReference type="PROSITE" id="PS51192"/>
    </source>
</evidence>
<dbReference type="HAMAP" id="MF_00969">
    <property type="entry name" value="TRCF"/>
    <property type="match status" value="1"/>
</dbReference>
<dbReference type="STRING" id="309799.DICTH_1401"/>
<dbReference type="GO" id="GO:0003684">
    <property type="term" value="F:damaged DNA binding"/>
    <property type="evidence" value="ECO:0007669"/>
    <property type="project" value="InterPro"/>
</dbReference>
<dbReference type="Gene3D" id="3.40.50.300">
    <property type="entry name" value="P-loop containing nucleotide triphosphate hydrolases"/>
    <property type="match status" value="2"/>
</dbReference>
<comment type="function">
    <text evidence="9">Couples transcription and DNA repair by recognizing RNA polymerase (RNAP) stalled at DNA lesions. Mediates ATP-dependent release of RNAP and its truncated transcript from the DNA, and recruitment of nucleotide excision repair machinery to the damaged site.</text>
</comment>
<dbReference type="SUPFAM" id="SSF52540">
    <property type="entry name" value="P-loop containing nucleoside triphosphate hydrolases"/>
    <property type="match status" value="3"/>
</dbReference>
<dbReference type="Gene3D" id="2.40.10.170">
    <property type="match status" value="1"/>
</dbReference>
<dbReference type="InterPro" id="IPR001650">
    <property type="entry name" value="Helicase_C-like"/>
</dbReference>
<dbReference type="SUPFAM" id="SSF141259">
    <property type="entry name" value="CarD-like"/>
    <property type="match status" value="1"/>
</dbReference>
<dbReference type="PANTHER" id="PTHR47964:SF1">
    <property type="entry name" value="ATP-DEPENDENT DNA HELICASE HOMOLOG RECG, CHLOROPLASTIC"/>
    <property type="match status" value="1"/>
</dbReference>
<keyword evidence="5" id="KW-0347">Helicase</keyword>
<dbReference type="InterPro" id="IPR037235">
    <property type="entry name" value="TRCF-like_C_D7"/>
</dbReference>
<accession>B5YFB2</accession>
<dbReference type="Pfam" id="PF02559">
    <property type="entry name" value="CarD_TRCF_RID"/>
    <property type="match status" value="1"/>
</dbReference>
<feature type="domain" description="Helicase C-terminal" evidence="11">
    <location>
        <begin position="735"/>
        <end position="901"/>
    </location>
</feature>
<evidence type="ECO:0000256" key="3">
    <source>
        <dbReference type="ARBA" id="ARBA00022763"/>
    </source>
</evidence>
<dbReference type="Gene3D" id="3.90.1150.50">
    <property type="entry name" value="Transcription-repair-coupling factor, D7 domain"/>
    <property type="match status" value="1"/>
</dbReference>
<dbReference type="Pfam" id="PF17757">
    <property type="entry name" value="UvrB_inter"/>
    <property type="match status" value="1"/>
</dbReference>
<evidence type="ECO:0000256" key="4">
    <source>
        <dbReference type="ARBA" id="ARBA00022801"/>
    </source>
</evidence>
<dbReference type="InterPro" id="IPR036101">
    <property type="entry name" value="CarD-like/TRCF_RID_sf"/>
</dbReference>
<dbReference type="EC" id="3.6.4.-" evidence="9"/>
<dbReference type="GO" id="GO:0003678">
    <property type="term" value="F:DNA helicase activity"/>
    <property type="evidence" value="ECO:0007669"/>
    <property type="project" value="TreeGrafter"/>
</dbReference>
<dbReference type="Pfam" id="PF00271">
    <property type="entry name" value="Helicase_C"/>
    <property type="match status" value="1"/>
</dbReference>
<dbReference type="Gene3D" id="3.30.2060.10">
    <property type="entry name" value="Penicillin-binding protein 1b domain"/>
    <property type="match status" value="1"/>
</dbReference>
<evidence type="ECO:0000256" key="5">
    <source>
        <dbReference type="ARBA" id="ARBA00022806"/>
    </source>
</evidence>
<dbReference type="InterPro" id="IPR014001">
    <property type="entry name" value="Helicase_ATP-bd"/>
</dbReference>
<dbReference type="SMART" id="SM00982">
    <property type="entry name" value="TRCF"/>
    <property type="match status" value="1"/>
</dbReference>
<dbReference type="InterPro" id="IPR027417">
    <property type="entry name" value="P-loop_NTPase"/>
</dbReference>
<dbReference type="GO" id="GO:0006355">
    <property type="term" value="P:regulation of DNA-templated transcription"/>
    <property type="evidence" value="ECO:0007669"/>
    <property type="project" value="UniProtKB-UniRule"/>
</dbReference>
<dbReference type="PaxDb" id="309799-DICTH_1401"/>